<evidence type="ECO:0000313" key="3">
    <source>
        <dbReference type="Proteomes" id="UP000824469"/>
    </source>
</evidence>
<proteinExistence type="predicted"/>
<evidence type="ECO:0000313" key="2">
    <source>
        <dbReference type="EMBL" id="KAH9315798.1"/>
    </source>
</evidence>
<dbReference type="Pfam" id="PF05678">
    <property type="entry name" value="VQ"/>
    <property type="match status" value="1"/>
</dbReference>
<dbReference type="InterPro" id="IPR039609">
    <property type="entry name" value="VQ_15/22"/>
</dbReference>
<dbReference type="InterPro" id="IPR008889">
    <property type="entry name" value="VQ"/>
</dbReference>
<dbReference type="PANTHER" id="PTHR33179:SF83">
    <property type="entry name" value="VQ DOMAIN-CONTAINING PROTEIN"/>
    <property type="match status" value="1"/>
</dbReference>
<sequence>ITLEMSSVNAERISSSIKASDRSLISYVSETGRMGVEGKACRKRSRASKRTPTTVLNTDTSNFKAMVQHFTGAPISNPNTFASSKPGMGGYHNDFFPPNKFMAAENSIYAPAFNVAKSSSLAYDFPPQSDMTTSFMNFLNERTERQQNFVTDVNSSNTWDEMLRIEYPASTHIQ</sequence>
<evidence type="ECO:0000259" key="1">
    <source>
        <dbReference type="Pfam" id="PF05678"/>
    </source>
</evidence>
<dbReference type="AlphaFoldDB" id="A0AA38L8N0"/>
<feature type="non-terminal residue" evidence="2">
    <location>
        <position position="1"/>
    </location>
</feature>
<dbReference type="Proteomes" id="UP000824469">
    <property type="component" value="Unassembled WGS sequence"/>
</dbReference>
<feature type="domain" description="VQ" evidence="1">
    <location>
        <begin position="51"/>
        <end position="74"/>
    </location>
</feature>
<keyword evidence="3" id="KW-1185">Reference proteome</keyword>
<dbReference type="PANTHER" id="PTHR33179">
    <property type="entry name" value="VQ MOTIF-CONTAINING PROTEIN"/>
    <property type="match status" value="1"/>
</dbReference>
<name>A0AA38L8N0_TAXCH</name>
<reference evidence="2 3" key="1">
    <citation type="journal article" date="2021" name="Nat. Plants">
        <title>The Taxus genome provides insights into paclitaxel biosynthesis.</title>
        <authorList>
            <person name="Xiong X."/>
            <person name="Gou J."/>
            <person name="Liao Q."/>
            <person name="Li Y."/>
            <person name="Zhou Q."/>
            <person name="Bi G."/>
            <person name="Li C."/>
            <person name="Du R."/>
            <person name="Wang X."/>
            <person name="Sun T."/>
            <person name="Guo L."/>
            <person name="Liang H."/>
            <person name="Lu P."/>
            <person name="Wu Y."/>
            <person name="Zhang Z."/>
            <person name="Ro D.K."/>
            <person name="Shang Y."/>
            <person name="Huang S."/>
            <person name="Yan J."/>
        </authorList>
    </citation>
    <scope>NUCLEOTIDE SEQUENCE [LARGE SCALE GENOMIC DNA]</scope>
    <source>
        <strain evidence="2">Ta-2019</strain>
    </source>
</reference>
<comment type="caution">
    <text evidence="2">The sequence shown here is derived from an EMBL/GenBank/DDBJ whole genome shotgun (WGS) entry which is preliminary data.</text>
</comment>
<gene>
    <name evidence="2" type="ORF">KI387_024425</name>
</gene>
<dbReference type="EMBL" id="JAHRHJ020000005">
    <property type="protein sequence ID" value="KAH9315798.1"/>
    <property type="molecule type" value="Genomic_DNA"/>
</dbReference>
<accession>A0AA38L8N0</accession>
<protein>
    <recommendedName>
        <fullName evidence="1">VQ domain-containing protein</fullName>
    </recommendedName>
</protein>
<organism evidence="2 3">
    <name type="scientific">Taxus chinensis</name>
    <name type="common">Chinese yew</name>
    <name type="synonym">Taxus wallichiana var. chinensis</name>
    <dbReference type="NCBI Taxonomy" id="29808"/>
    <lineage>
        <taxon>Eukaryota</taxon>
        <taxon>Viridiplantae</taxon>
        <taxon>Streptophyta</taxon>
        <taxon>Embryophyta</taxon>
        <taxon>Tracheophyta</taxon>
        <taxon>Spermatophyta</taxon>
        <taxon>Pinopsida</taxon>
        <taxon>Pinidae</taxon>
        <taxon>Conifers II</taxon>
        <taxon>Cupressales</taxon>
        <taxon>Taxaceae</taxon>
        <taxon>Taxus</taxon>
    </lineage>
</organism>